<keyword evidence="15" id="KW-0282">Flagellum</keyword>
<comment type="similarity">
    <text evidence="3">Belongs to the FliM family.</text>
</comment>
<evidence type="ECO:0000256" key="1">
    <source>
        <dbReference type="ARBA" id="ARBA00004117"/>
    </source>
</evidence>
<evidence type="ECO:0000256" key="2">
    <source>
        <dbReference type="ARBA" id="ARBA00004417"/>
    </source>
</evidence>
<reference evidence="15 16" key="1">
    <citation type="submission" date="2011-10" db="EMBL/GenBank/DDBJ databases">
        <title>Genome sequence of Gluconobacter morbifer G707, isolated from Drosophila gut.</title>
        <authorList>
            <person name="Lee W.-J."/>
            <person name="Kim E.-K."/>
        </authorList>
    </citation>
    <scope>NUCLEOTIDE SEQUENCE [LARGE SCALE GENOMIC DNA]</scope>
    <source>
        <strain evidence="15 16">G707</strain>
    </source>
</reference>
<accession>G6XJ97</accession>
<keyword evidence="15" id="KW-0966">Cell projection</keyword>
<dbReference type="PANTHER" id="PTHR30034:SF3">
    <property type="entry name" value="FLAGELLAR MOTOR SWITCH PROTEIN FLIM"/>
    <property type="match status" value="1"/>
</dbReference>
<dbReference type="InterPro" id="IPR001543">
    <property type="entry name" value="FliN-like_C"/>
</dbReference>
<dbReference type="GO" id="GO:0005886">
    <property type="term" value="C:plasma membrane"/>
    <property type="evidence" value="ECO:0007669"/>
    <property type="project" value="UniProtKB-SubCell"/>
</dbReference>
<evidence type="ECO:0000313" key="16">
    <source>
        <dbReference type="Proteomes" id="UP000004949"/>
    </source>
</evidence>
<sequence>MSDTRFENGADVSPPPDRTPPAGRSPAHPGQGQGFVDGNEGTGRILDAAEANRLARNDPAFGTPAEGRDIERLISTTAVSYERLPMLEVVFDRFIRIFTTSLRNFTSDNVEVTLDQLSSQRFEDYLAHIPGQSMFAVFKAEEWDNYGVLVISSPLIYSVVDALLGGHVRQDIPPSGMPDTRQPGRHHTAIERALIEPLVRMVLTDLATSFSPLCAVNFRFERLESNARFATICRASNGIVLSRFGIDMDGRGGDVDLVLPHAALEPVREILLQQFMGEKFGHDGIWENHLAEELWQTDMTLDVVLEEQTMNLSDILALAPGDRLILRRDPEALVRIRCGGRTMFHGKLGKRHGHAAVRIEETVNQNTGSDRFNSYS</sequence>
<dbReference type="Pfam" id="PF01052">
    <property type="entry name" value="FliMN_C"/>
    <property type="match status" value="1"/>
</dbReference>
<evidence type="ECO:0000256" key="5">
    <source>
        <dbReference type="ARBA" id="ARBA00022475"/>
    </source>
</evidence>
<dbReference type="PATRIC" id="fig|1088869.3.peg.1560"/>
<dbReference type="RefSeq" id="WP_008851710.1">
    <property type="nucleotide sequence ID" value="NZ_AGQV01000004.1"/>
</dbReference>
<keyword evidence="5" id="KW-1003">Cell membrane</keyword>
<dbReference type="OrthoDB" id="9806941at2"/>
<dbReference type="SUPFAM" id="SSF101801">
    <property type="entry name" value="Surface presentation of antigens (SPOA)"/>
    <property type="match status" value="1"/>
</dbReference>
<dbReference type="Gene3D" id="3.40.1550.10">
    <property type="entry name" value="CheC-like"/>
    <property type="match status" value="1"/>
</dbReference>
<keyword evidence="16" id="KW-1185">Reference proteome</keyword>
<dbReference type="Pfam" id="PF02154">
    <property type="entry name" value="FliM"/>
    <property type="match status" value="1"/>
</dbReference>
<dbReference type="NCBIfam" id="TIGR01397">
    <property type="entry name" value="fliM_switch"/>
    <property type="match status" value="1"/>
</dbReference>
<comment type="subcellular location">
    <subcellularLocation>
        <location evidence="1">Bacterial flagellum basal body</location>
    </subcellularLocation>
    <subcellularLocation>
        <location evidence="2">Cell inner membrane</location>
        <topology evidence="2">Peripheral membrane protein</topology>
    </subcellularLocation>
</comment>
<keyword evidence="15" id="KW-0969">Cilium</keyword>
<dbReference type="InterPro" id="IPR028976">
    <property type="entry name" value="CheC-like_sf"/>
</dbReference>
<dbReference type="EMBL" id="AGQV01000004">
    <property type="protein sequence ID" value="EHH68213.1"/>
    <property type="molecule type" value="Genomic_DNA"/>
</dbReference>
<evidence type="ECO:0000256" key="12">
    <source>
        <dbReference type="NCBIfam" id="TIGR01397"/>
    </source>
</evidence>
<dbReference type="AlphaFoldDB" id="G6XJ97"/>
<dbReference type="CDD" id="cd17908">
    <property type="entry name" value="FliM"/>
    <property type="match status" value="1"/>
</dbReference>
<dbReference type="InterPro" id="IPR001689">
    <property type="entry name" value="Flag_FliM"/>
</dbReference>
<dbReference type="Gene3D" id="2.30.330.10">
    <property type="entry name" value="SpoA-like"/>
    <property type="match status" value="1"/>
</dbReference>
<evidence type="ECO:0000256" key="3">
    <source>
        <dbReference type="ARBA" id="ARBA00011049"/>
    </source>
</evidence>
<gene>
    <name evidence="15" type="ORF">GMO_15630</name>
</gene>
<evidence type="ECO:0000313" key="15">
    <source>
        <dbReference type="EMBL" id="EHH68213.1"/>
    </source>
</evidence>
<comment type="caution">
    <text evidence="15">The sequence shown here is derived from an EMBL/GenBank/DDBJ whole genome shotgun (WGS) entry which is preliminary data.</text>
</comment>
<feature type="domain" description="Flagellar motor switch protein FliN-like C-terminal" evidence="14">
    <location>
        <begin position="292"/>
        <end position="363"/>
    </location>
</feature>
<dbReference type="GO" id="GO:0071978">
    <property type="term" value="P:bacterial-type flagellum-dependent swarming motility"/>
    <property type="evidence" value="ECO:0007669"/>
    <property type="project" value="TreeGrafter"/>
</dbReference>
<dbReference type="GO" id="GO:0050918">
    <property type="term" value="P:positive chemotaxis"/>
    <property type="evidence" value="ECO:0007669"/>
    <property type="project" value="TreeGrafter"/>
</dbReference>
<dbReference type="STRING" id="1088869.GMO_15630"/>
<evidence type="ECO:0000256" key="6">
    <source>
        <dbReference type="ARBA" id="ARBA00022500"/>
    </source>
</evidence>
<evidence type="ECO:0000256" key="13">
    <source>
        <dbReference type="SAM" id="MobiDB-lite"/>
    </source>
</evidence>
<evidence type="ECO:0000256" key="8">
    <source>
        <dbReference type="ARBA" id="ARBA00022779"/>
    </source>
</evidence>
<proteinExistence type="inferred from homology"/>
<evidence type="ECO:0000256" key="10">
    <source>
        <dbReference type="ARBA" id="ARBA00023143"/>
    </source>
</evidence>
<dbReference type="Proteomes" id="UP000004949">
    <property type="component" value="Unassembled WGS sequence"/>
</dbReference>
<organism evidence="15 16">
    <name type="scientific">Gluconobacter morbifer G707</name>
    <dbReference type="NCBI Taxonomy" id="1088869"/>
    <lineage>
        <taxon>Bacteria</taxon>
        <taxon>Pseudomonadati</taxon>
        <taxon>Pseudomonadota</taxon>
        <taxon>Alphaproteobacteria</taxon>
        <taxon>Acetobacterales</taxon>
        <taxon>Acetobacteraceae</taxon>
        <taxon>Gluconobacter</taxon>
    </lineage>
</organism>
<feature type="region of interest" description="Disordered" evidence="13">
    <location>
        <begin position="1"/>
        <end position="41"/>
    </location>
</feature>
<keyword evidence="8" id="KW-0283">Flagellar rotation</keyword>
<comment type="function">
    <text evidence="11">FliM is one of three proteins (FliG, FliN, FliM) that forms the rotor-mounted switch complex (C ring), located at the base of the basal body. This complex interacts with the CheY and CheZ chemotaxis proteins, in addition to contacting components of the motor that determine the direction of flagellar rotation.</text>
</comment>
<keyword evidence="9" id="KW-0472">Membrane</keyword>
<dbReference type="InterPro" id="IPR036429">
    <property type="entry name" value="SpoA-like_sf"/>
</dbReference>
<dbReference type="GO" id="GO:0003774">
    <property type="term" value="F:cytoskeletal motor activity"/>
    <property type="evidence" value="ECO:0007669"/>
    <property type="project" value="InterPro"/>
</dbReference>
<keyword evidence="7" id="KW-0997">Cell inner membrane</keyword>
<dbReference type="PRINTS" id="PR00955">
    <property type="entry name" value="FLGMOTORFLIM"/>
</dbReference>
<evidence type="ECO:0000256" key="7">
    <source>
        <dbReference type="ARBA" id="ARBA00022519"/>
    </source>
</evidence>
<evidence type="ECO:0000256" key="4">
    <source>
        <dbReference type="ARBA" id="ARBA00021898"/>
    </source>
</evidence>
<evidence type="ECO:0000256" key="9">
    <source>
        <dbReference type="ARBA" id="ARBA00023136"/>
    </source>
</evidence>
<evidence type="ECO:0000256" key="11">
    <source>
        <dbReference type="ARBA" id="ARBA00025044"/>
    </source>
</evidence>
<dbReference type="SUPFAM" id="SSF103039">
    <property type="entry name" value="CheC-like"/>
    <property type="match status" value="1"/>
</dbReference>
<protein>
    <recommendedName>
        <fullName evidence="4 12">Flagellar motor switch protein FliM</fullName>
    </recommendedName>
</protein>
<dbReference type="PANTHER" id="PTHR30034">
    <property type="entry name" value="FLAGELLAR MOTOR SWITCH PROTEIN FLIM"/>
    <property type="match status" value="1"/>
</dbReference>
<dbReference type="GO" id="GO:0009425">
    <property type="term" value="C:bacterial-type flagellum basal body"/>
    <property type="evidence" value="ECO:0007669"/>
    <property type="project" value="UniProtKB-SubCell"/>
</dbReference>
<dbReference type="eggNOG" id="COG1868">
    <property type="taxonomic scope" value="Bacteria"/>
</dbReference>
<keyword evidence="10" id="KW-0975">Bacterial flagellum</keyword>
<evidence type="ECO:0000259" key="14">
    <source>
        <dbReference type="Pfam" id="PF01052"/>
    </source>
</evidence>
<keyword evidence="6" id="KW-0145">Chemotaxis</keyword>
<name>G6XJ97_9PROT</name>